<evidence type="ECO:0000256" key="1">
    <source>
        <dbReference type="SAM" id="MobiDB-lite"/>
    </source>
</evidence>
<dbReference type="Proteomes" id="UP001605036">
    <property type="component" value="Unassembled WGS sequence"/>
</dbReference>
<name>A0ABD1ZSF5_9MARC</name>
<sequence length="118" mass="13163">MKSPYDMTRSESQGTKVQVKGYQYLSYLADGGGLINYLLVGGGSCWPLSSRRWRLPFDFGGELDYGVRLSTFNRDKILHHLPKPASWIICLRGSSLNRKATKRVSPQAEGQHASEGSK</sequence>
<comment type="caution">
    <text evidence="2">The sequence shown here is derived from an EMBL/GenBank/DDBJ whole genome shotgun (WGS) entry which is preliminary data.</text>
</comment>
<reference evidence="2 3" key="1">
    <citation type="submission" date="2024-09" db="EMBL/GenBank/DDBJ databases">
        <title>Chromosome-scale assembly of Riccia fluitans.</title>
        <authorList>
            <person name="Paukszto L."/>
            <person name="Sawicki J."/>
            <person name="Karawczyk K."/>
            <person name="Piernik-Szablinska J."/>
            <person name="Szczecinska M."/>
            <person name="Mazdziarz M."/>
        </authorList>
    </citation>
    <scope>NUCLEOTIDE SEQUENCE [LARGE SCALE GENOMIC DNA]</scope>
    <source>
        <strain evidence="2">Rf_01</strain>
        <tissue evidence="2">Aerial parts of the thallus</tissue>
    </source>
</reference>
<feature type="region of interest" description="Disordered" evidence="1">
    <location>
        <begin position="98"/>
        <end position="118"/>
    </location>
</feature>
<organism evidence="2 3">
    <name type="scientific">Riccia fluitans</name>
    <dbReference type="NCBI Taxonomy" id="41844"/>
    <lineage>
        <taxon>Eukaryota</taxon>
        <taxon>Viridiplantae</taxon>
        <taxon>Streptophyta</taxon>
        <taxon>Embryophyta</taxon>
        <taxon>Marchantiophyta</taxon>
        <taxon>Marchantiopsida</taxon>
        <taxon>Marchantiidae</taxon>
        <taxon>Marchantiales</taxon>
        <taxon>Ricciaceae</taxon>
        <taxon>Riccia</taxon>
    </lineage>
</organism>
<gene>
    <name evidence="2" type="ORF">R1flu_022180</name>
</gene>
<proteinExistence type="predicted"/>
<keyword evidence="3" id="KW-1185">Reference proteome</keyword>
<evidence type="ECO:0000313" key="2">
    <source>
        <dbReference type="EMBL" id="KAL2654052.1"/>
    </source>
</evidence>
<protein>
    <submittedName>
        <fullName evidence="2">Uncharacterized protein</fullName>
    </submittedName>
</protein>
<dbReference type="AlphaFoldDB" id="A0ABD1ZSF5"/>
<evidence type="ECO:0000313" key="3">
    <source>
        <dbReference type="Proteomes" id="UP001605036"/>
    </source>
</evidence>
<accession>A0ABD1ZSF5</accession>
<dbReference type="EMBL" id="JBHFFA010000001">
    <property type="protein sequence ID" value="KAL2654052.1"/>
    <property type="molecule type" value="Genomic_DNA"/>
</dbReference>